<dbReference type="InterPro" id="IPR011712">
    <property type="entry name" value="Sig_transdc_His_kin_sub3_dim/P"/>
</dbReference>
<dbReference type="Pfam" id="PF08448">
    <property type="entry name" value="PAS_4"/>
    <property type="match status" value="4"/>
</dbReference>
<feature type="domain" description="PAS" evidence="5">
    <location>
        <begin position="159"/>
        <end position="203"/>
    </location>
</feature>
<dbReference type="SUPFAM" id="SSF55785">
    <property type="entry name" value="PYP-like sensor domain (PAS domain)"/>
    <property type="match status" value="5"/>
</dbReference>
<dbReference type="PROSITE" id="PS50113">
    <property type="entry name" value="PAC"/>
    <property type="match status" value="4"/>
</dbReference>
<reference evidence="7 8" key="1">
    <citation type="submission" date="2023-12" db="EMBL/GenBank/DDBJ databases">
        <title>Genome sequencing and assembly of bacterial species from a model synthetic community.</title>
        <authorList>
            <person name="Hogle S.L."/>
        </authorList>
    </citation>
    <scope>NUCLEOTIDE SEQUENCE [LARGE SCALE GENOMIC DNA]</scope>
    <source>
        <strain evidence="7 8">HAMBI 2494</strain>
    </source>
</reference>
<keyword evidence="2" id="KW-0418">Kinase</keyword>
<dbReference type="Pfam" id="PF13426">
    <property type="entry name" value="PAS_9"/>
    <property type="match status" value="1"/>
</dbReference>
<feature type="domain" description="PAS" evidence="5">
    <location>
        <begin position="532"/>
        <end position="578"/>
    </location>
</feature>
<dbReference type="SMART" id="SM00387">
    <property type="entry name" value="HATPase_c"/>
    <property type="match status" value="1"/>
</dbReference>
<dbReference type="CDD" id="cd16917">
    <property type="entry name" value="HATPase_UhpB-NarQ-NarX-like"/>
    <property type="match status" value="1"/>
</dbReference>
<feature type="domain" description="PAC" evidence="6">
    <location>
        <begin position="358"/>
        <end position="410"/>
    </location>
</feature>
<dbReference type="InterPro" id="IPR000014">
    <property type="entry name" value="PAS"/>
</dbReference>
<accession>A0ABZ0WTD8</accession>
<dbReference type="CDD" id="cd00130">
    <property type="entry name" value="PAS"/>
    <property type="match status" value="5"/>
</dbReference>
<evidence type="ECO:0000256" key="3">
    <source>
        <dbReference type="ARBA" id="ARBA00023012"/>
    </source>
</evidence>
<evidence type="ECO:0000256" key="1">
    <source>
        <dbReference type="ARBA" id="ARBA00022679"/>
    </source>
</evidence>
<dbReference type="Gene3D" id="1.20.5.1930">
    <property type="match status" value="1"/>
</dbReference>
<dbReference type="Gene3D" id="3.30.450.20">
    <property type="entry name" value="PAS domain"/>
    <property type="match status" value="5"/>
</dbReference>
<name>A0ABZ0WTD8_9BURK</name>
<dbReference type="InterPro" id="IPR005467">
    <property type="entry name" value="His_kinase_dom"/>
</dbReference>
<dbReference type="NCBIfam" id="TIGR00229">
    <property type="entry name" value="sensory_box"/>
    <property type="match status" value="5"/>
</dbReference>
<keyword evidence="3" id="KW-0902">Two-component regulatory system</keyword>
<dbReference type="InterPro" id="IPR050482">
    <property type="entry name" value="Sensor_HK_TwoCompSys"/>
</dbReference>
<dbReference type="PROSITE" id="PS50109">
    <property type="entry name" value="HIS_KIN"/>
    <property type="match status" value="1"/>
</dbReference>
<evidence type="ECO:0000259" key="5">
    <source>
        <dbReference type="PROSITE" id="PS50112"/>
    </source>
</evidence>
<evidence type="ECO:0000259" key="4">
    <source>
        <dbReference type="PROSITE" id="PS50109"/>
    </source>
</evidence>
<feature type="domain" description="Histidine kinase" evidence="4">
    <location>
        <begin position="684"/>
        <end position="874"/>
    </location>
</feature>
<dbReference type="Pfam" id="PF07730">
    <property type="entry name" value="HisKA_3"/>
    <property type="match status" value="1"/>
</dbReference>
<dbReference type="InterPro" id="IPR000700">
    <property type="entry name" value="PAS-assoc_C"/>
</dbReference>
<keyword evidence="8" id="KW-1185">Reference proteome</keyword>
<dbReference type="PANTHER" id="PTHR24421">
    <property type="entry name" value="NITRATE/NITRITE SENSOR PROTEIN NARX-RELATED"/>
    <property type="match status" value="1"/>
</dbReference>
<organism evidence="7 8">
    <name type="scientific">Paraburkholderia kururiensis</name>
    <dbReference type="NCBI Taxonomy" id="984307"/>
    <lineage>
        <taxon>Bacteria</taxon>
        <taxon>Pseudomonadati</taxon>
        <taxon>Pseudomonadota</taxon>
        <taxon>Betaproteobacteria</taxon>
        <taxon>Burkholderiales</taxon>
        <taxon>Burkholderiaceae</taxon>
        <taxon>Paraburkholderia</taxon>
    </lineage>
</organism>
<feature type="domain" description="PAC" evidence="6">
    <location>
        <begin position="605"/>
        <end position="658"/>
    </location>
</feature>
<evidence type="ECO:0000313" key="8">
    <source>
        <dbReference type="Proteomes" id="UP001325479"/>
    </source>
</evidence>
<dbReference type="InterPro" id="IPR001610">
    <property type="entry name" value="PAC"/>
</dbReference>
<dbReference type="InterPro" id="IPR003594">
    <property type="entry name" value="HATPase_dom"/>
</dbReference>
<dbReference type="Pfam" id="PF02518">
    <property type="entry name" value="HATPase_c"/>
    <property type="match status" value="1"/>
</dbReference>
<dbReference type="InterPro" id="IPR035965">
    <property type="entry name" value="PAS-like_dom_sf"/>
</dbReference>
<feature type="domain" description="PAC" evidence="6">
    <location>
        <begin position="232"/>
        <end position="284"/>
    </location>
</feature>
<sequence length="882" mass="98359">MENIGHETPEGQAGALPLDTARLAQMVDSPQALLHLLSVVLNLVRESAYLIHEDGRFLYVNDEACRSLGYDREQALTLRVMDVDSQWTEARWREAWNELRAKGWLVVESTHRRKDGVSVPVEITASYFEHGGRAYNLALVRDITERRQAEVLALAQRELEAQFRRLAESTPDIICRYDGQCRLVYANSGLAAIIGRPVHDMLGATPTQHIDDPQFAAYEAAIAATLATGESRTLEFVFGAHGREVRYHHVRITAERGPREEITGVLAIGRDITQRRNAEERLHASEQAFRALVEHSPDYIARYDLAFRRVYANPALLALLPPGEVRARGVEAIETSPITDIPGYVEQLRHVVETGTEWVDEVRFRNREGELRWGHLRMVPEFAPDGSVATVLAICRDIDGLKRSEERFRTLAENFPDPLLRFDSECRYLYVNPRVSATIGASQDAFVGRRISEMSADVNGVQVRMLEDGIREVFATGEARGLETRWAVNGVWRIYEARHIPEKNAEGKVVSVLAVARDITPLRTAELAARASEAAFRTLAENAPEMIVRYDRNGRHAYVNPRFEAVCGVSAEDALGKTPAELPGTAMPELPAITTTLEEVMASGVGKRFDLTWERDGKPVGWHVSAVPERDAGGEIRGALTIWTDITDRLCVERQLRDSYALLQELTSRRETAREEERKRIARELHDELGQHLTALRLGVSALRLEFAPHHPVLAERCQYLLGLADDTIGVVRNAVASLRPAALDAGIVAALEWLAAELARDGRIRCRLRVPDDSFVLNEALAVALFRIVQEALTNVVRHASAAQVTISLTQVEDDWVLEVRDDGRGFDSRTVREQSFGLVGMRERALMLGGEISIASAPGCGTSVAVRIPMDGAQRIRRTD</sequence>
<dbReference type="Proteomes" id="UP001325479">
    <property type="component" value="Chromosome"/>
</dbReference>
<dbReference type="PANTHER" id="PTHR24421:SF59">
    <property type="entry name" value="OXYGEN SENSOR HISTIDINE KINASE NREB"/>
    <property type="match status" value="1"/>
</dbReference>
<dbReference type="RefSeq" id="WP_114810327.1">
    <property type="nucleotide sequence ID" value="NZ_CP139965.1"/>
</dbReference>
<evidence type="ECO:0000313" key="7">
    <source>
        <dbReference type="EMBL" id="WQD80632.1"/>
    </source>
</evidence>
<dbReference type="EMBL" id="CP139965">
    <property type="protein sequence ID" value="WQD80632.1"/>
    <property type="molecule type" value="Genomic_DNA"/>
</dbReference>
<proteinExistence type="predicted"/>
<feature type="domain" description="PAS" evidence="5">
    <location>
        <begin position="33"/>
        <end position="76"/>
    </location>
</feature>
<feature type="domain" description="PAS" evidence="5">
    <location>
        <begin position="404"/>
        <end position="449"/>
    </location>
</feature>
<dbReference type="InterPro" id="IPR013656">
    <property type="entry name" value="PAS_4"/>
</dbReference>
<evidence type="ECO:0000259" key="6">
    <source>
        <dbReference type="PROSITE" id="PS50113"/>
    </source>
</evidence>
<dbReference type="SMART" id="SM00091">
    <property type="entry name" value="PAS"/>
    <property type="match status" value="5"/>
</dbReference>
<keyword evidence="1" id="KW-0808">Transferase</keyword>
<dbReference type="PROSITE" id="PS50112">
    <property type="entry name" value="PAS"/>
    <property type="match status" value="4"/>
</dbReference>
<evidence type="ECO:0000256" key="2">
    <source>
        <dbReference type="ARBA" id="ARBA00022777"/>
    </source>
</evidence>
<gene>
    <name evidence="7" type="ORF">U0042_13615</name>
</gene>
<dbReference type="SUPFAM" id="SSF55874">
    <property type="entry name" value="ATPase domain of HSP90 chaperone/DNA topoisomerase II/histidine kinase"/>
    <property type="match status" value="1"/>
</dbReference>
<dbReference type="Gene3D" id="3.30.565.10">
    <property type="entry name" value="Histidine kinase-like ATPase, C-terminal domain"/>
    <property type="match status" value="1"/>
</dbReference>
<dbReference type="SMART" id="SM00086">
    <property type="entry name" value="PAC"/>
    <property type="match status" value="5"/>
</dbReference>
<dbReference type="InterPro" id="IPR036890">
    <property type="entry name" value="HATPase_C_sf"/>
</dbReference>
<protein>
    <submittedName>
        <fullName evidence="7">PAS domain S-box protein</fullName>
    </submittedName>
</protein>
<feature type="domain" description="PAC" evidence="6">
    <location>
        <begin position="475"/>
        <end position="531"/>
    </location>
</feature>